<dbReference type="PANTHER" id="PTHR38434:SF1">
    <property type="entry name" value="BLL2549 PROTEIN"/>
    <property type="match status" value="1"/>
</dbReference>
<feature type="transmembrane region" description="Helical" evidence="2">
    <location>
        <begin position="409"/>
        <end position="430"/>
    </location>
</feature>
<keyword evidence="2" id="KW-0812">Transmembrane</keyword>
<feature type="transmembrane region" description="Helical" evidence="2">
    <location>
        <begin position="198"/>
        <end position="216"/>
    </location>
</feature>
<dbReference type="Pfam" id="PF10101">
    <property type="entry name" value="DUF2339"/>
    <property type="match status" value="1"/>
</dbReference>
<evidence type="ECO:0008006" key="5">
    <source>
        <dbReference type="Google" id="ProtNLM"/>
    </source>
</evidence>
<dbReference type="PANTHER" id="PTHR38434">
    <property type="entry name" value="BLL2549 PROTEIN"/>
    <property type="match status" value="1"/>
</dbReference>
<dbReference type="InterPro" id="IPR019286">
    <property type="entry name" value="DUF2339_TM"/>
</dbReference>
<keyword evidence="4" id="KW-1185">Reference proteome</keyword>
<feature type="transmembrane region" description="Helical" evidence="2">
    <location>
        <begin position="472"/>
        <end position="491"/>
    </location>
</feature>
<dbReference type="AlphaFoldDB" id="A0A2S7INI9"/>
<keyword evidence="2" id="KW-1133">Transmembrane helix</keyword>
<accession>A0A2S7INI9</accession>
<feature type="transmembrane region" description="Helical" evidence="2">
    <location>
        <begin position="361"/>
        <end position="380"/>
    </location>
</feature>
<reference evidence="4" key="1">
    <citation type="submission" date="2018-02" db="EMBL/GenBank/DDBJ databases">
        <title>Genome sequencing of Solimonas sp. HR-BB.</title>
        <authorList>
            <person name="Lee Y."/>
            <person name="Jeon C.O."/>
        </authorList>
    </citation>
    <scope>NUCLEOTIDE SEQUENCE [LARGE SCALE GENOMIC DNA]</scope>
    <source>
        <strain evidence="4">HR-U</strain>
    </source>
</reference>
<feature type="transmembrane region" description="Helical" evidence="2">
    <location>
        <begin position="606"/>
        <end position="630"/>
    </location>
</feature>
<feature type="transmembrane region" description="Helical" evidence="2">
    <location>
        <begin position="91"/>
        <end position="112"/>
    </location>
</feature>
<feature type="transmembrane region" description="Helical" evidence="2">
    <location>
        <begin position="573"/>
        <end position="594"/>
    </location>
</feature>
<feature type="transmembrane region" description="Helical" evidence="2">
    <location>
        <begin position="246"/>
        <end position="268"/>
    </location>
</feature>
<feature type="transmembrane region" description="Helical" evidence="2">
    <location>
        <begin position="274"/>
        <end position="295"/>
    </location>
</feature>
<dbReference type="OrthoDB" id="666059at2"/>
<feature type="transmembrane region" description="Helical" evidence="2">
    <location>
        <begin position="147"/>
        <end position="167"/>
    </location>
</feature>
<protein>
    <recommendedName>
        <fullName evidence="5">DUF2339 domain-containing protein</fullName>
    </recommendedName>
</protein>
<feature type="transmembrane region" description="Helical" evidence="2">
    <location>
        <begin position="535"/>
        <end position="553"/>
    </location>
</feature>
<feature type="transmembrane region" description="Helical" evidence="2">
    <location>
        <begin position="332"/>
        <end position="354"/>
    </location>
</feature>
<dbReference type="EMBL" id="PTRA01000001">
    <property type="protein sequence ID" value="PQA59294.1"/>
    <property type="molecule type" value="Genomic_DNA"/>
</dbReference>
<keyword evidence="2" id="KW-0472">Membrane</keyword>
<proteinExistence type="predicted"/>
<comment type="caution">
    <text evidence="3">The sequence shown here is derived from an EMBL/GenBank/DDBJ whole genome shotgun (WGS) entry which is preliminary data.</text>
</comment>
<feature type="transmembrane region" description="Helical" evidence="2">
    <location>
        <begin position="670"/>
        <end position="687"/>
    </location>
</feature>
<keyword evidence="1" id="KW-0175">Coiled coil</keyword>
<organism evidence="3 4">
    <name type="scientific">Siphonobacter curvatus</name>
    <dbReference type="NCBI Taxonomy" id="2094562"/>
    <lineage>
        <taxon>Bacteria</taxon>
        <taxon>Pseudomonadati</taxon>
        <taxon>Bacteroidota</taxon>
        <taxon>Cytophagia</taxon>
        <taxon>Cytophagales</taxon>
        <taxon>Cytophagaceae</taxon>
        <taxon>Siphonobacter</taxon>
    </lineage>
</organism>
<evidence type="ECO:0000313" key="4">
    <source>
        <dbReference type="Proteomes" id="UP000239590"/>
    </source>
</evidence>
<feature type="transmembrane region" description="Helical" evidence="2">
    <location>
        <begin position="642"/>
        <end position="663"/>
    </location>
</feature>
<feature type="transmembrane region" description="Helical" evidence="2">
    <location>
        <begin position="386"/>
        <end position="402"/>
    </location>
</feature>
<feature type="coiled-coil region" evidence="1">
    <location>
        <begin position="7"/>
        <end position="34"/>
    </location>
</feature>
<feature type="transmembrane region" description="Helical" evidence="2">
    <location>
        <begin position="124"/>
        <end position="140"/>
    </location>
</feature>
<evidence type="ECO:0000256" key="2">
    <source>
        <dbReference type="SAM" id="Phobius"/>
    </source>
</evidence>
<dbReference type="RefSeq" id="WP_104710678.1">
    <property type="nucleotide sequence ID" value="NZ_PTRA01000001.1"/>
</dbReference>
<sequence>MNEKNRIDALEAEVQRLSGQLTIYQQHLRQIERELLLLRRGEETASIPSTPPVPPVAIPPRPISVPPPPVAAPRPVTRSQTPTEEYIGGNLLSKIGIAALVIGMAIFVKYAFDNDLIGPWGRLLLGWGLGAGLTGLALWLKPKYLTYSAVLLSGGVATAYLTTYAAFYFYHFLPPPVAFGLMVAITLFTVWQATQYEVQWIGLFGLVGAYAVPFLVGGNGAAWGLFVYMTILNTGVLALAYQRNWLLMNTAAFSFTWLIFIAFIINGFDRPGYVWISLVFGAVFFLQLYANQLIYPLFQKEYVNNRTILLMILNSFFYFFPTYFILNEHHYPTLTITAFTLANSLVHGGIAWYMHQRNFAVLSRTSLALMLVFLIVAVPIQLEGDWITILWAAGAAALYYLGVNRSSRLLRVFGIALIYLAAGSVFVYWYDPVIQSPNYLPYFNRTFLTNFLYLAALVFMLFQSYRNDRTGLFPNSLLILLLGTAYFIGWVEWERYFNIQVNRYAPLIEKVVFMSYSALYLGLVHWGLSRRSLGIWKAFSLGLSGLLFLYIVAEHPILDLVNQYLKVPATPLFLRFLLYVSLAVWTWGLYRMIPEYTPGWKKIRNGFLYVIHVIPLWILSQELMTHLILLDPLHAEEQRLQATQAGFSVLWGVYSLVLIVLGFTQKVKRYRLSGIALFGIVLGKLLIFDLSRVPTGGKIIIFLSVGVLLLVTSFLYQKYKDKLLEDDQPVQ</sequence>
<gene>
    <name evidence="3" type="ORF">C5O19_06475</name>
</gene>
<evidence type="ECO:0000256" key="1">
    <source>
        <dbReference type="SAM" id="Coils"/>
    </source>
</evidence>
<name>A0A2S7INI9_9BACT</name>
<feature type="transmembrane region" description="Helical" evidence="2">
    <location>
        <begin position="511"/>
        <end position="528"/>
    </location>
</feature>
<dbReference type="Proteomes" id="UP000239590">
    <property type="component" value="Unassembled WGS sequence"/>
</dbReference>
<feature type="transmembrane region" description="Helical" evidence="2">
    <location>
        <begin position="222"/>
        <end position="241"/>
    </location>
</feature>
<feature type="transmembrane region" description="Helical" evidence="2">
    <location>
        <begin position="442"/>
        <end position="460"/>
    </location>
</feature>
<evidence type="ECO:0000313" key="3">
    <source>
        <dbReference type="EMBL" id="PQA59294.1"/>
    </source>
</evidence>
<feature type="transmembrane region" description="Helical" evidence="2">
    <location>
        <begin position="699"/>
        <end position="716"/>
    </location>
</feature>
<feature type="transmembrane region" description="Helical" evidence="2">
    <location>
        <begin position="173"/>
        <end position="191"/>
    </location>
</feature>
<feature type="transmembrane region" description="Helical" evidence="2">
    <location>
        <begin position="307"/>
        <end position="326"/>
    </location>
</feature>